<dbReference type="OrthoDB" id="9811084at2"/>
<keyword evidence="7" id="KW-1185">Reference proteome</keyword>
<dbReference type="SUPFAM" id="SSF46689">
    <property type="entry name" value="Homeodomain-like"/>
    <property type="match status" value="1"/>
</dbReference>
<dbReference type="Pfam" id="PF21351">
    <property type="entry name" value="TetR_C_41"/>
    <property type="match status" value="1"/>
</dbReference>
<feature type="domain" description="HTH tetR-type" evidence="5">
    <location>
        <begin position="1"/>
        <end position="59"/>
    </location>
</feature>
<dbReference type="PRINTS" id="PR00455">
    <property type="entry name" value="HTHTETR"/>
</dbReference>
<dbReference type="Gene3D" id="1.10.357.10">
    <property type="entry name" value="Tetracycline Repressor, domain 2"/>
    <property type="match status" value="1"/>
</dbReference>
<organism evidence="6 7">
    <name type="scientific">Pseudooceanicola lipolyticus</name>
    <dbReference type="NCBI Taxonomy" id="2029104"/>
    <lineage>
        <taxon>Bacteria</taxon>
        <taxon>Pseudomonadati</taxon>
        <taxon>Pseudomonadota</taxon>
        <taxon>Alphaproteobacteria</taxon>
        <taxon>Rhodobacterales</taxon>
        <taxon>Paracoccaceae</taxon>
        <taxon>Pseudooceanicola</taxon>
    </lineage>
</organism>
<evidence type="ECO:0000256" key="2">
    <source>
        <dbReference type="ARBA" id="ARBA00023125"/>
    </source>
</evidence>
<dbReference type="PROSITE" id="PS50977">
    <property type="entry name" value="HTH_TETR_2"/>
    <property type="match status" value="1"/>
</dbReference>
<dbReference type="AlphaFoldDB" id="A0A2M8IX61"/>
<keyword evidence="1" id="KW-0805">Transcription regulation</keyword>
<comment type="caution">
    <text evidence="6">The sequence shown here is derived from an EMBL/GenBank/DDBJ whole genome shotgun (WGS) entry which is preliminary data.</text>
</comment>
<dbReference type="PANTHER" id="PTHR47506:SF1">
    <property type="entry name" value="HTH-TYPE TRANSCRIPTIONAL REGULATOR YJDC"/>
    <property type="match status" value="1"/>
</dbReference>
<keyword evidence="2 4" id="KW-0238">DNA-binding</keyword>
<reference evidence="6 7" key="1">
    <citation type="journal article" date="2018" name="Int. J. Syst. Evol. Microbiol.">
        <title>Pseudooceanicola lipolyticus sp. nov., a marine alphaproteobacterium, reclassification of Oceanicola flagellatus as Pseudooceanicola flagellatus comb. nov. and emended description of the genus Pseudooceanicola.</title>
        <authorList>
            <person name="Huang M.-M."/>
            <person name="Guo L.-L."/>
            <person name="Wu Y.-H."/>
            <person name="Lai Q.-L."/>
            <person name="Shao Z.-Z."/>
            <person name="Wang C.-S."/>
            <person name="Wu M."/>
            <person name="Xu X.-W."/>
        </authorList>
    </citation>
    <scope>NUCLEOTIDE SEQUENCE [LARGE SCALE GENOMIC DNA]</scope>
    <source>
        <strain evidence="6 7">157</strain>
    </source>
</reference>
<accession>A0A2M8IX61</accession>
<dbReference type="GO" id="GO:0003677">
    <property type="term" value="F:DNA binding"/>
    <property type="evidence" value="ECO:0007669"/>
    <property type="project" value="UniProtKB-UniRule"/>
</dbReference>
<gene>
    <name evidence="6" type="ORF">CVM52_18745</name>
</gene>
<dbReference type="PANTHER" id="PTHR47506">
    <property type="entry name" value="TRANSCRIPTIONAL REGULATORY PROTEIN"/>
    <property type="match status" value="1"/>
</dbReference>
<proteinExistence type="predicted"/>
<dbReference type="InterPro" id="IPR049484">
    <property type="entry name" value="Rv0078-like_C"/>
</dbReference>
<protein>
    <submittedName>
        <fullName evidence="6">TetR family transcriptional regulator</fullName>
    </submittedName>
</protein>
<dbReference type="InterPro" id="IPR001647">
    <property type="entry name" value="HTH_TetR"/>
</dbReference>
<evidence type="ECO:0000256" key="1">
    <source>
        <dbReference type="ARBA" id="ARBA00023015"/>
    </source>
</evidence>
<dbReference type="InterPro" id="IPR009057">
    <property type="entry name" value="Homeodomain-like_sf"/>
</dbReference>
<dbReference type="PROSITE" id="PS01081">
    <property type="entry name" value="HTH_TETR_1"/>
    <property type="match status" value="1"/>
</dbReference>
<keyword evidence="3" id="KW-0804">Transcription</keyword>
<evidence type="ECO:0000259" key="5">
    <source>
        <dbReference type="PROSITE" id="PS50977"/>
    </source>
</evidence>
<evidence type="ECO:0000256" key="4">
    <source>
        <dbReference type="PROSITE-ProRule" id="PRU00335"/>
    </source>
</evidence>
<dbReference type="RefSeq" id="WP_100163978.1">
    <property type="nucleotide sequence ID" value="NZ_PGTB01000113.1"/>
</dbReference>
<dbReference type="Proteomes" id="UP000231553">
    <property type="component" value="Unassembled WGS sequence"/>
</dbReference>
<feature type="DNA-binding region" description="H-T-H motif" evidence="4">
    <location>
        <begin position="22"/>
        <end position="41"/>
    </location>
</feature>
<name>A0A2M8IX61_9RHOB</name>
<evidence type="ECO:0000313" key="6">
    <source>
        <dbReference type="EMBL" id="PJE35117.1"/>
    </source>
</evidence>
<evidence type="ECO:0000256" key="3">
    <source>
        <dbReference type="ARBA" id="ARBA00023163"/>
    </source>
</evidence>
<dbReference type="EMBL" id="PGTB01000113">
    <property type="protein sequence ID" value="PJE35117.1"/>
    <property type="molecule type" value="Genomic_DNA"/>
</dbReference>
<dbReference type="InterPro" id="IPR023772">
    <property type="entry name" value="DNA-bd_HTH_TetR-type_CS"/>
</dbReference>
<dbReference type="Pfam" id="PF00440">
    <property type="entry name" value="TetR_N"/>
    <property type="match status" value="1"/>
</dbReference>
<sequence>MRAQLIDAARDLFVTEGYAATSTPMIVTAAGVTRGALYHHFADKTDLFRAVCIREAEAVGQAIEAATQDVPEAVQAIKLGAVAYFDAMSVPGRSRLLLLDLPAVLGHAAAADPDLADGQAQLRDGLAQAFPQAAPGELDAMTDILSAAFDRTALAIAQGGDKDSYITAMLTLLERSIAG</sequence>
<evidence type="ECO:0000313" key="7">
    <source>
        <dbReference type="Proteomes" id="UP000231553"/>
    </source>
</evidence>